<keyword evidence="5 13" id="KW-0808">Transferase</keyword>
<feature type="non-terminal residue" evidence="15">
    <location>
        <position position="1"/>
    </location>
</feature>
<keyword evidence="9" id="KW-0862">Zinc</keyword>
<comment type="subcellular location">
    <subcellularLocation>
        <location evidence="1">Nucleus</location>
    </subcellularLocation>
</comment>
<comment type="function">
    <text evidence="13">DNA-dependent RNA polymerase catalyzes the transcription of DNA into RNA using the four ribonucleoside triphosphates as substrates.</text>
</comment>
<evidence type="ECO:0000256" key="6">
    <source>
        <dbReference type="ARBA" id="ARBA00022695"/>
    </source>
</evidence>
<dbReference type="NCBIfam" id="NF006336">
    <property type="entry name" value="PRK08566.1"/>
    <property type="match status" value="1"/>
</dbReference>
<keyword evidence="10" id="KW-0460">Magnesium</keyword>
<dbReference type="EC" id="2.7.7.6" evidence="13"/>
<dbReference type="CDD" id="cd02733">
    <property type="entry name" value="RNAP_II_RPB1_N"/>
    <property type="match status" value="1"/>
</dbReference>
<dbReference type="GO" id="GO:0003899">
    <property type="term" value="F:DNA-directed RNA polymerase activity"/>
    <property type="evidence" value="ECO:0007669"/>
    <property type="project" value="UniProtKB-EC"/>
</dbReference>
<dbReference type="Gene3D" id="2.40.40.20">
    <property type="match status" value="1"/>
</dbReference>
<dbReference type="Pfam" id="PF05000">
    <property type="entry name" value="RNA_pol_Rpb1_4"/>
    <property type="match status" value="1"/>
</dbReference>
<dbReference type="SUPFAM" id="SSF64484">
    <property type="entry name" value="beta and beta-prime subunits of DNA dependent RNA-polymerase"/>
    <property type="match status" value="1"/>
</dbReference>
<gene>
    <name evidence="15" type="primary">Rpb1</name>
</gene>
<dbReference type="SMART" id="SM00663">
    <property type="entry name" value="RPOLA_N"/>
    <property type="match status" value="1"/>
</dbReference>
<comment type="similarity">
    <text evidence="2 13">Belongs to the RNA polymerase beta' chain family.</text>
</comment>
<dbReference type="Gene3D" id="1.10.274.100">
    <property type="entry name" value="RNA polymerase Rpb1, domain 3"/>
    <property type="match status" value="1"/>
</dbReference>
<dbReference type="InterPro" id="IPR007073">
    <property type="entry name" value="RNA_pol_Rpb1_7"/>
</dbReference>
<dbReference type="Pfam" id="PF04983">
    <property type="entry name" value="RNA_pol_Rpb1_3"/>
    <property type="match status" value="1"/>
</dbReference>
<evidence type="ECO:0000256" key="9">
    <source>
        <dbReference type="ARBA" id="ARBA00022833"/>
    </source>
</evidence>
<keyword evidence="4" id="KW-0597">Phosphoprotein</keyword>
<name>V9I1S7_9EUKA</name>
<feature type="domain" description="RNA polymerase N-terminal" evidence="14">
    <location>
        <begin position="162"/>
        <end position="465"/>
    </location>
</feature>
<evidence type="ECO:0000256" key="10">
    <source>
        <dbReference type="ARBA" id="ARBA00022842"/>
    </source>
</evidence>
<dbReference type="InterPro" id="IPR007081">
    <property type="entry name" value="RNA_pol_Rpb1_5"/>
</dbReference>
<dbReference type="CDD" id="cd02584">
    <property type="entry name" value="RNAP_II_Rpb1_C"/>
    <property type="match status" value="1"/>
</dbReference>
<keyword evidence="11 13" id="KW-0804">Transcription</keyword>
<evidence type="ECO:0000256" key="7">
    <source>
        <dbReference type="ARBA" id="ARBA00022723"/>
    </source>
</evidence>
<evidence type="ECO:0000256" key="2">
    <source>
        <dbReference type="ARBA" id="ARBA00006460"/>
    </source>
</evidence>
<dbReference type="EMBL" id="HQ834958">
    <property type="protein sequence ID" value="AEH95283.1"/>
    <property type="molecule type" value="Genomic_DNA"/>
</dbReference>
<dbReference type="Gene3D" id="3.30.1490.180">
    <property type="entry name" value="RNA polymerase ii"/>
    <property type="match status" value="1"/>
</dbReference>
<dbReference type="Pfam" id="PF04998">
    <property type="entry name" value="RNA_pol_Rpb1_5"/>
    <property type="match status" value="1"/>
</dbReference>
<dbReference type="Pfam" id="PF00623">
    <property type="entry name" value="RNA_pol_Rpb1_2"/>
    <property type="match status" value="1"/>
</dbReference>
<keyword evidence="8" id="KW-0677">Repeat</keyword>
<dbReference type="InterPro" id="IPR042102">
    <property type="entry name" value="RNA_pol_Rpb1_3_sf"/>
</dbReference>
<dbReference type="Gene3D" id="4.10.860.120">
    <property type="entry name" value="RNA polymerase II, clamp domain"/>
    <property type="match status" value="1"/>
</dbReference>
<evidence type="ECO:0000313" key="15">
    <source>
        <dbReference type="EMBL" id="AEH95283.1"/>
    </source>
</evidence>
<reference evidence="15" key="1">
    <citation type="submission" date="2010-12" db="EMBL/GenBank/DDBJ databases">
        <title>Evolutionary relationships of diverse free-living protists among eukaryotes inferred using Rpb1, the largest subunit of RNA polymerase II.</title>
        <authorList>
            <person name="Malik S.-B."/>
            <person name="Brochu C.D."/>
            <person name="Yuan J."/>
            <person name="Whetstone A."/>
            <person name="McKiernan K.R."/>
            <person name="Morse G.J."/>
            <person name="Sebastian N."/>
            <person name="Logsdon J.M.Jr."/>
        </authorList>
    </citation>
    <scope>NUCLEOTIDE SEQUENCE</scope>
    <source>
        <strain evidence="15">ATCC 50643</strain>
    </source>
</reference>
<dbReference type="InterPro" id="IPR007075">
    <property type="entry name" value="RNA_pol_Rpb1_6"/>
</dbReference>
<accession>V9I1S7</accession>
<dbReference type="FunFam" id="2.40.40.20:FF:000019">
    <property type="entry name" value="DNA-directed RNA polymerase II subunit RPB1"/>
    <property type="match status" value="1"/>
</dbReference>
<dbReference type="Pfam" id="PF04997">
    <property type="entry name" value="RNA_pol_Rpb1_1"/>
    <property type="match status" value="1"/>
</dbReference>
<comment type="catalytic activity">
    <reaction evidence="13">
        <text>RNA(n) + a ribonucleoside 5'-triphosphate = RNA(n+1) + diphosphate</text>
        <dbReference type="Rhea" id="RHEA:21248"/>
        <dbReference type="Rhea" id="RHEA-COMP:14527"/>
        <dbReference type="Rhea" id="RHEA-COMP:17342"/>
        <dbReference type="ChEBI" id="CHEBI:33019"/>
        <dbReference type="ChEBI" id="CHEBI:61557"/>
        <dbReference type="ChEBI" id="CHEBI:140395"/>
        <dbReference type="EC" id="2.7.7.6"/>
    </reaction>
</comment>
<dbReference type="InterPro" id="IPR038120">
    <property type="entry name" value="Rpb1_funnel_sf"/>
</dbReference>
<dbReference type="GO" id="GO:0006351">
    <property type="term" value="P:DNA-templated transcription"/>
    <property type="evidence" value="ECO:0007669"/>
    <property type="project" value="InterPro"/>
</dbReference>
<dbReference type="FunFam" id="3.30.1360.140:FF:000001">
    <property type="entry name" value="DNA-directed RNA polymerase subunit"/>
    <property type="match status" value="1"/>
</dbReference>
<evidence type="ECO:0000256" key="11">
    <source>
        <dbReference type="ARBA" id="ARBA00023163"/>
    </source>
</evidence>
<keyword evidence="3 13" id="KW-0240">DNA-directed RNA polymerase</keyword>
<dbReference type="Gene3D" id="6.20.50.80">
    <property type="match status" value="1"/>
</dbReference>
<dbReference type="InterPro" id="IPR044893">
    <property type="entry name" value="RNA_pol_Rpb1_clamp_domain"/>
</dbReference>
<dbReference type="Gene3D" id="3.30.1360.140">
    <property type="match status" value="1"/>
</dbReference>
<dbReference type="Pfam" id="PF04990">
    <property type="entry name" value="RNA_pol_Rpb1_7"/>
    <property type="match status" value="1"/>
</dbReference>
<evidence type="ECO:0000256" key="5">
    <source>
        <dbReference type="ARBA" id="ARBA00022679"/>
    </source>
</evidence>
<dbReference type="GO" id="GO:0005665">
    <property type="term" value="C:RNA polymerase II, core complex"/>
    <property type="evidence" value="ECO:0007669"/>
    <property type="project" value="TreeGrafter"/>
</dbReference>
<feature type="non-terminal residue" evidence="15">
    <location>
        <position position="1344"/>
    </location>
</feature>
<evidence type="ECO:0000256" key="1">
    <source>
        <dbReference type="ARBA" id="ARBA00004123"/>
    </source>
</evidence>
<proteinExistence type="inferred from homology"/>
<evidence type="ECO:0000256" key="4">
    <source>
        <dbReference type="ARBA" id="ARBA00022553"/>
    </source>
</evidence>
<protein>
    <recommendedName>
        <fullName evidence="13">DNA-directed RNA polymerase subunit</fullName>
        <ecNumber evidence="13">2.7.7.6</ecNumber>
    </recommendedName>
</protein>
<sequence>HIELTKPVYHIGFLTKTTKVLRCICFFCSKLLVSPSDPRVIAAMRYKDKSNCLRDVLEICKTKKKCEGGDQLDDIYKKPDSSMMEEDDLEFKKRNHGGCGRNQPKIRRDGLRLSAEWPSDSNEDQQEKKIILTPEHVYEIFKRISEEDCRALGFNQEWGRPDWMLIYILPVPPLAVRPSIMMDSVTRGQDDLTHKLADIVKANNNLKRQEINGTPSHILVEYIQLLQFHVATYIDNEIPGQPQATQRSGRPLKSIKQRMKGKEGRIRGNLMGKRVDFSARTVITPDPNISINQVGVPRSIAMNLTYPEIVTPFNIDRIQELIRRGPQEHPGAKYIVRDDGQRIDLRYNKKPSDLHLQFGYKVERHIVDGDYVIFNRQPSLHKMSMMGHKVKVLPYSTFRLNLSVTAPYNADFDGDEMNMHVAQSVETRAEIQEIMMVPRQIVAPQGNKPCMGIVQDTLTAVRKFTKRDAFMTKDQIMQLLMWLPNWDGKLPIPCIVKPIPLWTGKQIFSLLVPGNINCVRYYSAHPDDEDKDPINKWISPGDTKVLFENGELIMGIVCKRTVGSSQGSLIHALFNEYGPEVTRQFFDTIQTVVNNWLLFEGHSIGIGDAIADHTTNMQIQQCINNAKIEVKNIIIKAQNDELEPTPGNTLRQTFENEVNRVLNKARDLSGKSAQQSLDDFNNLKGMVLAGSKGSFINISQVMACVGQQNVEGKRIPFGFRFRTLPHFIKDDYGPESKGFVENSYLSGLTPNEFFFHAMGGREGLIDTAVKTAETGYIQRRLIKALEDVMVKYDSTVRNSAGDVIQFLYGEDGIDAGFIETQSLPTVRASDKTFEHRFRLDLQDSKKLSTMLHPDLLEELRTDPFAQSKLDQEFEKIKEDRDFLRKILKTGDDKVPLPVNISRLIWNATKIFHIRRNEPIDLNPLNVINGIQKLLNNIIVVPGDDDISKKAQTSAMGMFSSLVRSTLASKRVLEEYKLTSEAFDWLMGEIESRFEQSKVHPGEMVGALAAQSIGEPATQMTLNTFHFAGVSAKNVTLGVPRLRELINIAKKTKTPALKIYLQGSVARDVELARGVLCKLEHTTLRKVVSSTQIFYDPDPKNTLIEEDQDFVSAYYEMPDEEEIASRMSPWLLRIQLDRKRMTDKKLSMEQVADCINKEFHGDLNCIYNDDNSEKLILRIRIMNQDEKQLQQEEIASTLEDDVFLRRIENNMLTDLTLQGIEDISKVYMSDHEKRVIINERGEYDQQPEWVLETDGVNLLKVMSQQSIDPIRTTSNEIIEVLRVLGIEGVRQALLQEIHKVISFDGSYVNHRHLSLLVDVMTYRGYLMSITRHGINRVDSGVLLRS</sequence>
<dbReference type="Gene3D" id="6.10.250.2940">
    <property type="match status" value="1"/>
</dbReference>
<evidence type="ECO:0000256" key="12">
    <source>
        <dbReference type="ARBA" id="ARBA00023242"/>
    </source>
</evidence>
<organism evidence="15">
    <name type="scientific">Sphaerothecum destruens</name>
    <dbReference type="NCBI Taxonomy" id="42893"/>
    <lineage>
        <taxon>Eukaryota</taxon>
        <taxon>Ichthyosporea</taxon>
        <taxon>Dermocystida</taxon>
        <taxon>Sphaerothecum</taxon>
    </lineage>
</organism>
<dbReference type="InterPro" id="IPR038593">
    <property type="entry name" value="RNA_pol_Rpb1_7_sf"/>
</dbReference>
<evidence type="ECO:0000259" key="14">
    <source>
        <dbReference type="SMART" id="SM00663"/>
    </source>
</evidence>
<dbReference type="Pfam" id="PF04992">
    <property type="entry name" value="RNA_pol_Rpb1_6"/>
    <property type="match status" value="1"/>
</dbReference>
<dbReference type="PANTHER" id="PTHR19376">
    <property type="entry name" value="DNA-DIRECTED RNA POLYMERASE"/>
    <property type="match status" value="1"/>
</dbReference>
<keyword evidence="6 13" id="KW-0548">Nucleotidyltransferase</keyword>
<evidence type="ECO:0000256" key="3">
    <source>
        <dbReference type="ARBA" id="ARBA00022478"/>
    </source>
</evidence>
<dbReference type="FunFam" id="1.10.132.30:FF:000001">
    <property type="entry name" value="DNA-directed RNA polymerase subunit"/>
    <property type="match status" value="1"/>
</dbReference>
<dbReference type="Gene3D" id="1.10.132.30">
    <property type="match status" value="1"/>
</dbReference>
<dbReference type="InterPro" id="IPR007080">
    <property type="entry name" value="RNA_pol_Rpb1_1"/>
</dbReference>
<keyword evidence="7" id="KW-0479">Metal-binding</keyword>
<evidence type="ECO:0000256" key="8">
    <source>
        <dbReference type="ARBA" id="ARBA00022737"/>
    </source>
</evidence>
<dbReference type="GO" id="GO:0003677">
    <property type="term" value="F:DNA binding"/>
    <property type="evidence" value="ECO:0007669"/>
    <property type="project" value="InterPro"/>
</dbReference>
<dbReference type="FunFam" id="1.10.274.100:FF:000001">
    <property type="entry name" value="DNA-directed RNA polymerase subunit"/>
    <property type="match status" value="1"/>
</dbReference>
<dbReference type="InterPro" id="IPR000722">
    <property type="entry name" value="RNA_pol_asu"/>
</dbReference>
<dbReference type="PANTHER" id="PTHR19376:SF37">
    <property type="entry name" value="DNA-DIRECTED RNA POLYMERASE II SUBUNIT RPB1"/>
    <property type="match status" value="1"/>
</dbReference>
<dbReference type="InterPro" id="IPR045867">
    <property type="entry name" value="DNA-dir_RpoC_beta_prime"/>
</dbReference>
<dbReference type="InterPro" id="IPR007066">
    <property type="entry name" value="RNA_pol_Rpb1_3"/>
</dbReference>
<evidence type="ECO:0000256" key="13">
    <source>
        <dbReference type="RuleBase" id="RU004279"/>
    </source>
</evidence>
<dbReference type="FunFam" id="3.30.1490.180:FF:000001">
    <property type="entry name" value="DNA-directed RNA polymerase subunit"/>
    <property type="match status" value="1"/>
</dbReference>
<dbReference type="GO" id="GO:0046872">
    <property type="term" value="F:metal ion binding"/>
    <property type="evidence" value="ECO:0007669"/>
    <property type="project" value="UniProtKB-KW"/>
</dbReference>
<dbReference type="InterPro" id="IPR006592">
    <property type="entry name" value="RNA_pol_N"/>
</dbReference>
<dbReference type="InterPro" id="IPR007083">
    <property type="entry name" value="RNA_pol_Rpb1_4"/>
</dbReference>
<keyword evidence="12" id="KW-0539">Nucleus</keyword>